<evidence type="ECO:0000259" key="1">
    <source>
        <dbReference type="Pfam" id="PF12274"/>
    </source>
</evidence>
<accession>A0A8R7PLX9</accession>
<reference evidence="3" key="1">
    <citation type="journal article" date="2013" name="Nature">
        <title>Draft genome of the wheat A-genome progenitor Triticum urartu.</title>
        <authorList>
            <person name="Ling H.Q."/>
            <person name="Zhao S."/>
            <person name="Liu D."/>
            <person name="Wang J."/>
            <person name="Sun H."/>
            <person name="Zhang C."/>
            <person name="Fan H."/>
            <person name="Li D."/>
            <person name="Dong L."/>
            <person name="Tao Y."/>
            <person name="Gao C."/>
            <person name="Wu H."/>
            <person name="Li Y."/>
            <person name="Cui Y."/>
            <person name="Guo X."/>
            <person name="Zheng S."/>
            <person name="Wang B."/>
            <person name="Yu K."/>
            <person name="Liang Q."/>
            <person name="Yang W."/>
            <person name="Lou X."/>
            <person name="Chen J."/>
            <person name="Feng M."/>
            <person name="Jian J."/>
            <person name="Zhang X."/>
            <person name="Luo G."/>
            <person name="Jiang Y."/>
            <person name="Liu J."/>
            <person name="Wang Z."/>
            <person name="Sha Y."/>
            <person name="Zhang B."/>
            <person name="Wu H."/>
            <person name="Tang D."/>
            <person name="Shen Q."/>
            <person name="Xue P."/>
            <person name="Zou S."/>
            <person name="Wang X."/>
            <person name="Liu X."/>
            <person name="Wang F."/>
            <person name="Yang Y."/>
            <person name="An X."/>
            <person name="Dong Z."/>
            <person name="Zhang K."/>
            <person name="Zhang X."/>
            <person name="Luo M.C."/>
            <person name="Dvorak J."/>
            <person name="Tong Y."/>
            <person name="Wang J."/>
            <person name="Yang H."/>
            <person name="Li Z."/>
            <person name="Wang D."/>
            <person name="Zhang A."/>
            <person name="Wang J."/>
        </authorList>
    </citation>
    <scope>NUCLEOTIDE SEQUENCE</scope>
    <source>
        <strain evidence="3">cv. G1812</strain>
    </source>
</reference>
<dbReference type="PANTHER" id="PTHR34710">
    <property type="entry name" value="OS03G0834100 PROTEIN"/>
    <property type="match status" value="1"/>
</dbReference>
<reference evidence="2" key="2">
    <citation type="submission" date="2018-03" db="EMBL/GenBank/DDBJ databases">
        <title>The Triticum urartu genome reveals the dynamic nature of wheat genome evolution.</title>
        <authorList>
            <person name="Ling H."/>
            <person name="Ma B."/>
            <person name="Shi X."/>
            <person name="Liu H."/>
            <person name="Dong L."/>
            <person name="Sun H."/>
            <person name="Cao Y."/>
            <person name="Gao Q."/>
            <person name="Zheng S."/>
            <person name="Li Y."/>
            <person name="Yu Y."/>
            <person name="Du H."/>
            <person name="Qi M."/>
            <person name="Li Y."/>
            <person name="Yu H."/>
            <person name="Cui Y."/>
            <person name="Wang N."/>
            <person name="Chen C."/>
            <person name="Wu H."/>
            <person name="Zhao Y."/>
            <person name="Zhang J."/>
            <person name="Li Y."/>
            <person name="Zhou W."/>
            <person name="Zhang B."/>
            <person name="Hu W."/>
            <person name="Eijk M."/>
            <person name="Tang J."/>
            <person name="Witsenboer H."/>
            <person name="Zhao S."/>
            <person name="Li Z."/>
            <person name="Zhang A."/>
            <person name="Wang D."/>
            <person name="Liang C."/>
        </authorList>
    </citation>
    <scope>NUCLEOTIDE SEQUENCE [LARGE SCALE GENOMIC DNA]</scope>
    <source>
        <strain evidence="2">cv. G1812</strain>
    </source>
</reference>
<dbReference type="Proteomes" id="UP000015106">
    <property type="component" value="Chromosome 2"/>
</dbReference>
<feature type="domain" description="DUF3615" evidence="1">
    <location>
        <begin position="16"/>
        <end position="85"/>
    </location>
</feature>
<reference evidence="2" key="3">
    <citation type="submission" date="2022-06" db="UniProtKB">
        <authorList>
            <consortium name="EnsemblPlants"/>
        </authorList>
    </citation>
    <scope>IDENTIFICATION</scope>
</reference>
<dbReference type="Gramene" id="TuG1812G0200006077.01.T01">
    <property type="protein sequence ID" value="TuG1812G0200006077.01.T01"/>
    <property type="gene ID" value="TuG1812G0200006077.01"/>
</dbReference>
<organism evidence="2 3">
    <name type="scientific">Triticum urartu</name>
    <name type="common">Red wild einkorn</name>
    <name type="synonym">Crithodium urartu</name>
    <dbReference type="NCBI Taxonomy" id="4572"/>
    <lineage>
        <taxon>Eukaryota</taxon>
        <taxon>Viridiplantae</taxon>
        <taxon>Streptophyta</taxon>
        <taxon>Embryophyta</taxon>
        <taxon>Tracheophyta</taxon>
        <taxon>Spermatophyta</taxon>
        <taxon>Magnoliopsida</taxon>
        <taxon>Liliopsida</taxon>
        <taxon>Poales</taxon>
        <taxon>Poaceae</taxon>
        <taxon>BOP clade</taxon>
        <taxon>Pooideae</taxon>
        <taxon>Triticodae</taxon>
        <taxon>Triticeae</taxon>
        <taxon>Triticinae</taxon>
        <taxon>Triticum</taxon>
    </lineage>
</organism>
<dbReference type="InterPro" id="IPR022059">
    <property type="entry name" value="DUF3615"/>
</dbReference>
<evidence type="ECO:0000313" key="3">
    <source>
        <dbReference type="Proteomes" id="UP000015106"/>
    </source>
</evidence>
<keyword evidence="3" id="KW-1185">Reference proteome</keyword>
<dbReference type="Pfam" id="PF12274">
    <property type="entry name" value="DUF3615"/>
    <property type="match status" value="1"/>
</dbReference>
<dbReference type="PANTHER" id="PTHR34710:SF8">
    <property type="entry name" value="CYSTATIN DOMAIN-CONTAINING PROTEIN"/>
    <property type="match status" value="1"/>
</dbReference>
<dbReference type="AlphaFoldDB" id="A0A8R7PLX9"/>
<protein>
    <recommendedName>
        <fullName evidence="1">DUF3615 domain-containing protein</fullName>
    </recommendedName>
</protein>
<dbReference type="EnsemblPlants" id="TuG1812G0200006077.01.T01">
    <property type="protein sequence ID" value="TuG1812G0200006077.01.T01"/>
    <property type="gene ID" value="TuG1812G0200006077.01"/>
</dbReference>
<evidence type="ECO:0000313" key="2">
    <source>
        <dbReference type="EnsemblPlants" id="TuG1812G0200006077.01.T01"/>
    </source>
</evidence>
<proteinExistence type="predicted"/>
<sequence>FVYPDQPTAHFKAACVGFREDLWYHVNFSACHTEHGDEHNFFAELRYDRCSRNLIVETCTILEEPLDYFRSSCALCQVESKILHPNDVELRCGKDGHEKEIFRERCSWNGQKQEFFTRSDMLKTPFLLGGDGLRYRLD</sequence>
<name>A0A8R7PLX9_TRIUA</name>